<dbReference type="EMBL" id="UINC01042976">
    <property type="protein sequence ID" value="SVB46333.1"/>
    <property type="molecule type" value="Genomic_DNA"/>
</dbReference>
<gene>
    <name evidence="1" type="ORF">METZ01_LOCUS199187</name>
</gene>
<protein>
    <submittedName>
        <fullName evidence="1">Uncharacterized protein</fullName>
    </submittedName>
</protein>
<feature type="non-terminal residue" evidence="1">
    <location>
        <position position="1"/>
    </location>
</feature>
<accession>A0A382E8L5</accession>
<proteinExistence type="predicted"/>
<dbReference type="AlphaFoldDB" id="A0A382E8L5"/>
<name>A0A382E8L5_9ZZZZ</name>
<reference evidence="1" key="1">
    <citation type="submission" date="2018-05" db="EMBL/GenBank/DDBJ databases">
        <authorList>
            <person name="Lanie J.A."/>
            <person name="Ng W.-L."/>
            <person name="Kazmierczak K.M."/>
            <person name="Andrzejewski T.M."/>
            <person name="Davidsen T.M."/>
            <person name="Wayne K.J."/>
            <person name="Tettelin H."/>
            <person name="Glass J.I."/>
            <person name="Rusch D."/>
            <person name="Podicherti R."/>
            <person name="Tsui H.-C.T."/>
            <person name="Winkler M.E."/>
        </authorList>
    </citation>
    <scope>NUCLEOTIDE SEQUENCE</scope>
</reference>
<feature type="non-terminal residue" evidence="1">
    <location>
        <position position="23"/>
    </location>
</feature>
<organism evidence="1">
    <name type="scientific">marine metagenome</name>
    <dbReference type="NCBI Taxonomy" id="408172"/>
    <lineage>
        <taxon>unclassified sequences</taxon>
        <taxon>metagenomes</taxon>
        <taxon>ecological metagenomes</taxon>
    </lineage>
</organism>
<sequence length="23" mass="2659">VVQLRFLNLLRITQLSTKCGVRT</sequence>
<evidence type="ECO:0000313" key="1">
    <source>
        <dbReference type="EMBL" id="SVB46333.1"/>
    </source>
</evidence>